<dbReference type="Proteomes" id="UP001552521">
    <property type="component" value="Unassembled WGS sequence"/>
</dbReference>
<keyword evidence="1" id="KW-0812">Transmembrane</keyword>
<gene>
    <name evidence="2" type="ORF">AB0K36_21225</name>
</gene>
<keyword evidence="1" id="KW-0472">Membrane</keyword>
<comment type="caution">
    <text evidence="2">The sequence shown here is derived from an EMBL/GenBank/DDBJ whole genome shotgun (WGS) entry which is preliminary data.</text>
</comment>
<feature type="transmembrane region" description="Helical" evidence="1">
    <location>
        <begin position="49"/>
        <end position="70"/>
    </location>
</feature>
<reference evidence="2 3" key="1">
    <citation type="submission" date="2024-06" db="EMBL/GenBank/DDBJ databases">
        <title>The Natural Products Discovery Center: Release of the First 8490 Sequenced Strains for Exploring Actinobacteria Biosynthetic Diversity.</title>
        <authorList>
            <person name="Kalkreuter E."/>
            <person name="Kautsar S.A."/>
            <person name="Yang D."/>
            <person name="Bader C.D."/>
            <person name="Teijaro C.N."/>
            <person name="Fluegel L."/>
            <person name="Davis C.M."/>
            <person name="Simpson J.R."/>
            <person name="Lauterbach L."/>
            <person name="Steele A.D."/>
            <person name="Gui C."/>
            <person name="Meng S."/>
            <person name="Li G."/>
            <person name="Viehrig K."/>
            <person name="Ye F."/>
            <person name="Su P."/>
            <person name="Kiefer A.F."/>
            <person name="Nichols A."/>
            <person name="Cepeda A.J."/>
            <person name="Yan W."/>
            <person name="Fan B."/>
            <person name="Jiang Y."/>
            <person name="Adhikari A."/>
            <person name="Zheng C.-J."/>
            <person name="Schuster L."/>
            <person name="Cowan T.M."/>
            <person name="Smanski M.J."/>
            <person name="Chevrette M.G."/>
            <person name="De Carvalho L.P.S."/>
            <person name="Shen B."/>
        </authorList>
    </citation>
    <scope>NUCLEOTIDE SEQUENCE [LARGE SCALE GENOMIC DNA]</scope>
    <source>
        <strain evidence="2 3">NPDC049344</strain>
    </source>
</reference>
<protein>
    <submittedName>
        <fullName evidence="2">Uncharacterized protein</fullName>
    </submittedName>
</protein>
<proteinExistence type="predicted"/>
<accession>A0ABV3HXH5</accession>
<organism evidence="2 3">
    <name type="scientific">Streptomyces kurssanovii</name>
    <dbReference type="NCBI Taxonomy" id="67312"/>
    <lineage>
        <taxon>Bacteria</taxon>
        <taxon>Bacillati</taxon>
        <taxon>Actinomycetota</taxon>
        <taxon>Actinomycetes</taxon>
        <taxon>Kitasatosporales</taxon>
        <taxon>Streptomycetaceae</taxon>
        <taxon>Streptomyces</taxon>
    </lineage>
</organism>
<dbReference type="RefSeq" id="WP_364596573.1">
    <property type="nucleotide sequence ID" value="NZ_JBFAQK010000030.1"/>
</dbReference>
<keyword evidence="1" id="KW-1133">Transmembrane helix</keyword>
<dbReference type="EMBL" id="JBFAQK010000030">
    <property type="protein sequence ID" value="MEV4683296.1"/>
    <property type="molecule type" value="Genomic_DNA"/>
</dbReference>
<evidence type="ECO:0000256" key="1">
    <source>
        <dbReference type="SAM" id="Phobius"/>
    </source>
</evidence>
<name>A0ABV3HXH5_9ACTN</name>
<sequence>MLSELALFAILVVGGVLLAADYRQAAERFLDFLSSLVYSRPNDVLPRGFARGFGAFAALMGTVGITALTVNAMTGH</sequence>
<evidence type="ECO:0000313" key="3">
    <source>
        <dbReference type="Proteomes" id="UP001552521"/>
    </source>
</evidence>
<keyword evidence="3" id="KW-1185">Reference proteome</keyword>
<evidence type="ECO:0000313" key="2">
    <source>
        <dbReference type="EMBL" id="MEV4683296.1"/>
    </source>
</evidence>